<dbReference type="GO" id="GO:0030288">
    <property type="term" value="C:outer membrane-bounded periplasmic space"/>
    <property type="evidence" value="ECO:0007669"/>
    <property type="project" value="TreeGrafter"/>
</dbReference>
<accession>A0A143WUQ8</accession>
<proteinExistence type="inferred from homology"/>
<dbReference type="CDD" id="cd02696">
    <property type="entry name" value="MurNAc-LAA"/>
    <property type="match status" value="1"/>
</dbReference>
<dbReference type="Gene3D" id="3.10.350.10">
    <property type="entry name" value="LysM domain"/>
    <property type="match status" value="2"/>
</dbReference>
<dbReference type="PANTHER" id="PTHR30404:SF6">
    <property type="entry name" value="N-ACETYLMURAMOYL-L-ALANINE AMIDASE AMIB"/>
    <property type="match status" value="1"/>
</dbReference>
<evidence type="ECO:0000256" key="1">
    <source>
        <dbReference type="ARBA" id="ARBA00001561"/>
    </source>
</evidence>
<dbReference type="AlphaFoldDB" id="A0A143WUQ8"/>
<keyword evidence="5" id="KW-0961">Cell wall biogenesis/degradation</keyword>
<dbReference type="GO" id="GO:0008745">
    <property type="term" value="F:N-acetylmuramoyl-L-alanine amidase activity"/>
    <property type="evidence" value="ECO:0007669"/>
    <property type="project" value="UniProtKB-EC"/>
</dbReference>
<evidence type="ECO:0000313" key="7">
    <source>
        <dbReference type="EMBL" id="CUX97382.1"/>
    </source>
</evidence>
<dbReference type="InterPro" id="IPR002508">
    <property type="entry name" value="MurNAc-LAA_cat"/>
</dbReference>
<evidence type="ECO:0000256" key="4">
    <source>
        <dbReference type="ARBA" id="ARBA00022801"/>
    </source>
</evidence>
<keyword evidence="8" id="KW-1185">Reference proteome</keyword>
<dbReference type="EC" id="3.5.1.28" evidence="3"/>
<dbReference type="CDD" id="cd00118">
    <property type="entry name" value="LysM"/>
    <property type="match status" value="2"/>
</dbReference>
<gene>
    <name evidence="7" type="primary">amiB</name>
    <name evidence="7" type="ORF">TPER_HE00473</name>
</gene>
<dbReference type="InterPro" id="IPR018392">
    <property type="entry name" value="LysM"/>
</dbReference>
<dbReference type="NCBIfam" id="NF007751">
    <property type="entry name" value="PRK10431.1"/>
    <property type="match status" value="1"/>
</dbReference>
<dbReference type="STRING" id="1778263.TPER_HE00473"/>
<comment type="similarity">
    <text evidence="2">Belongs to the N-acetylmuramoyl-L-alanine amidase 3 family.</text>
</comment>
<evidence type="ECO:0000313" key="8">
    <source>
        <dbReference type="Proteomes" id="UP000095477"/>
    </source>
</evidence>
<evidence type="ECO:0000256" key="2">
    <source>
        <dbReference type="ARBA" id="ARBA00010860"/>
    </source>
</evidence>
<evidence type="ECO:0000256" key="3">
    <source>
        <dbReference type="ARBA" id="ARBA00011901"/>
    </source>
</evidence>
<keyword evidence="4 7" id="KW-0378">Hydrolase</keyword>
<dbReference type="SUPFAM" id="SSF54106">
    <property type="entry name" value="LysM domain"/>
    <property type="match status" value="2"/>
</dbReference>
<dbReference type="PROSITE" id="PS51782">
    <property type="entry name" value="LYSM"/>
    <property type="match status" value="2"/>
</dbReference>
<dbReference type="PATRIC" id="fig|1778263.3.peg.467"/>
<evidence type="ECO:0000256" key="5">
    <source>
        <dbReference type="ARBA" id="ARBA00023316"/>
    </source>
</evidence>
<dbReference type="Gene3D" id="3.40.630.40">
    <property type="entry name" value="Zn-dependent exopeptidases"/>
    <property type="match status" value="1"/>
</dbReference>
<protein>
    <recommendedName>
        <fullName evidence="3">N-acetylmuramoyl-L-alanine amidase</fullName>
        <ecNumber evidence="3">3.5.1.28</ecNumber>
    </recommendedName>
</protein>
<dbReference type="InterPro" id="IPR050695">
    <property type="entry name" value="N-acetylmuramoyl_amidase_3"/>
</dbReference>
<dbReference type="PANTHER" id="PTHR30404">
    <property type="entry name" value="N-ACETYLMURAMOYL-L-ALANINE AMIDASE"/>
    <property type="match status" value="1"/>
</dbReference>
<reference evidence="8" key="1">
    <citation type="submission" date="2016-01" db="EMBL/GenBank/DDBJ databases">
        <authorList>
            <person name="Husnik F."/>
        </authorList>
    </citation>
    <scope>NUCLEOTIDE SEQUENCE [LARGE SCALE GENOMIC DNA]</scope>
</reference>
<feature type="domain" description="LysM" evidence="6">
    <location>
        <begin position="504"/>
        <end position="547"/>
    </location>
</feature>
<dbReference type="KEGG" id="hed:TPER_HE00473"/>
<dbReference type="OrthoDB" id="9806267at2"/>
<dbReference type="SUPFAM" id="SSF53187">
    <property type="entry name" value="Zn-dependent exopeptidases"/>
    <property type="match status" value="1"/>
</dbReference>
<dbReference type="Pfam" id="PF01520">
    <property type="entry name" value="Amidase_3"/>
    <property type="match status" value="1"/>
</dbReference>
<dbReference type="EMBL" id="LN999835">
    <property type="protein sequence ID" value="CUX97382.1"/>
    <property type="molecule type" value="Genomic_DNA"/>
</dbReference>
<comment type="catalytic activity">
    <reaction evidence="1">
        <text>Hydrolyzes the link between N-acetylmuramoyl residues and L-amino acid residues in certain cell-wall glycopeptides.</text>
        <dbReference type="EC" id="3.5.1.28"/>
    </reaction>
</comment>
<dbReference type="InterPro" id="IPR036779">
    <property type="entry name" value="LysM_dom_sf"/>
</dbReference>
<dbReference type="Proteomes" id="UP000095477">
    <property type="component" value="Chromosome I"/>
</dbReference>
<dbReference type="GO" id="GO:0071555">
    <property type="term" value="P:cell wall organization"/>
    <property type="evidence" value="ECO:0007669"/>
    <property type="project" value="UniProtKB-KW"/>
</dbReference>
<organism evidence="7 8">
    <name type="scientific">Candidatus Hoaglandella endobia</name>
    <dbReference type="NCBI Taxonomy" id="1778263"/>
    <lineage>
        <taxon>Bacteria</taxon>
        <taxon>Pseudomonadati</taxon>
        <taxon>Pseudomonadota</taxon>
        <taxon>Gammaproteobacteria</taxon>
        <taxon>Enterobacterales</taxon>
        <taxon>Enterobacteriaceae</taxon>
        <taxon>Candidatus Hoaglandella</taxon>
    </lineage>
</organism>
<dbReference type="GO" id="GO:0009253">
    <property type="term" value="P:peptidoglycan catabolic process"/>
    <property type="evidence" value="ECO:0007669"/>
    <property type="project" value="InterPro"/>
</dbReference>
<name>A0A143WUQ8_9ENTR</name>
<dbReference type="Gene3D" id="2.60.40.3500">
    <property type="match status" value="1"/>
</dbReference>
<feature type="domain" description="LysM" evidence="6">
    <location>
        <begin position="444"/>
        <end position="487"/>
    </location>
</feature>
<evidence type="ECO:0000259" key="6">
    <source>
        <dbReference type="PROSITE" id="PS51782"/>
    </source>
</evidence>
<dbReference type="SMART" id="SM00646">
    <property type="entry name" value="Ami_3"/>
    <property type="match status" value="1"/>
</dbReference>
<dbReference type="SMART" id="SM00257">
    <property type="entry name" value="LysM"/>
    <property type="match status" value="2"/>
</dbReference>
<dbReference type="RefSeq" id="WP_067568067.1">
    <property type="nucleotide sequence ID" value="NZ_LN999835.1"/>
</dbReference>
<dbReference type="Pfam" id="PF01476">
    <property type="entry name" value="LysM"/>
    <property type="match status" value="2"/>
</dbReference>
<sequence length="550" mass="60493">MTLKFRVWLALVMYLIVGKTTTATLIDIKIVNLDNQSIVNLFLKKKPIYDLFSLHNPERMVVDIYQNGKIISGLPVNFNSDNVIKRIKTSTPVDKQKSSRLVFELNRKSSIYAAIRQVGGRYNVVFTVTSPRQLAVTSRSRIKTAIQSSPPSSPTILARIPFSKPRSGLLEVGSEPVVVAIDAGHGGHDPGATGPNGLHEKNVTIAIAHKLKVLLDRDPMFKPVLTRDGNYFISVIDRSDFARKNGASVLISIHADATPNRRASGASVWVLSNQRANSEMANWLEQHEKQSELLGGAGNWLAQANPDLSQAVLDLQFSNSQRVGYDIAVKILSQLNRIGAIHKLRPEHASLGVLRSPDIPSLLVETGFISNHQEARLLGNRAYQDKIANAIHVGLRTYFLAHPLQTSPKLKNQQQVVSSAADARSANNNRSVVQSIGIMVSSDASHTVVDGETLFGITRYYGISMKSFRALNNLKKDHIWTGQRLRIPSTGILPTYAASLANVRRHKVVRGDTLTSIANKYDISIGAIRQANKIKINNLMLGQMLTIPPA</sequence>